<keyword evidence="1" id="KW-1133">Transmembrane helix</keyword>
<accession>E3HCM4</accession>
<dbReference type="KEGG" id="ipo:Ilyop_2238"/>
<dbReference type="AlphaFoldDB" id="E3HCM4"/>
<proteinExistence type="predicted"/>
<evidence type="ECO:0000256" key="1">
    <source>
        <dbReference type="SAM" id="Phobius"/>
    </source>
</evidence>
<evidence type="ECO:0000313" key="2">
    <source>
        <dbReference type="EMBL" id="ADO84000.1"/>
    </source>
</evidence>
<keyword evidence="1" id="KW-0472">Membrane</keyword>
<protein>
    <recommendedName>
        <fullName evidence="4">Transmembrane protein</fullName>
    </recommendedName>
</protein>
<reference evidence="2 3" key="1">
    <citation type="journal article" date="2010" name="Stand. Genomic Sci.">
        <title>Complete genome sequence of Ilyobacter polytropus type strain (CuHbu1).</title>
        <authorList>
            <person name="Sikorski J."/>
            <person name="Chertkov O."/>
            <person name="Lapidus A."/>
            <person name="Nolan M."/>
            <person name="Lucas S."/>
            <person name="Del Rio T.G."/>
            <person name="Tice H."/>
            <person name="Cheng J.F."/>
            <person name="Tapia R."/>
            <person name="Han C."/>
            <person name="Goodwin L."/>
            <person name="Pitluck S."/>
            <person name="Liolios K."/>
            <person name="Ivanova N."/>
            <person name="Mavromatis K."/>
            <person name="Mikhailova N."/>
            <person name="Pati A."/>
            <person name="Chen A."/>
            <person name="Palaniappan K."/>
            <person name="Land M."/>
            <person name="Hauser L."/>
            <person name="Chang Y.J."/>
            <person name="Jeffries C.D."/>
            <person name="Brambilla E."/>
            <person name="Yasawong M."/>
            <person name="Rohde M."/>
            <person name="Pukall R."/>
            <person name="Spring S."/>
            <person name="Goker M."/>
            <person name="Woyke T."/>
            <person name="Bristow J."/>
            <person name="Eisen J.A."/>
            <person name="Markowitz V."/>
            <person name="Hugenholtz P."/>
            <person name="Kyrpides N.C."/>
            <person name="Klenk H.P."/>
        </authorList>
    </citation>
    <scope>NUCLEOTIDE SEQUENCE [LARGE SCALE GENOMIC DNA]</scope>
    <source>
        <strain evidence="3">ATCC 51220 / DSM 2926 / LMG 16218 / CuHBu1</strain>
        <plasmid evidence="3">pILYOP01</plasmid>
    </source>
</reference>
<dbReference type="RefSeq" id="WP_013388661.1">
    <property type="nucleotide sequence ID" value="NC_014633.1"/>
</dbReference>
<keyword evidence="3" id="KW-1185">Reference proteome</keyword>
<evidence type="ECO:0000313" key="3">
    <source>
        <dbReference type="Proteomes" id="UP000006875"/>
    </source>
</evidence>
<keyword evidence="1" id="KW-0812">Transmembrane</keyword>
<dbReference type="OrthoDB" id="92590at2"/>
<gene>
    <name evidence="2" type="ordered locus">Ilyop_2238</name>
</gene>
<keyword evidence="2" id="KW-0614">Plasmid</keyword>
<geneLocation type="plasmid" evidence="2 3">
    <name>pILYOP01</name>
</geneLocation>
<dbReference type="Proteomes" id="UP000006875">
    <property type="component" value="Plasmid pILYOP01"/>
</dbReference>
<evidence type="ECO:0008006" key="4">
    <source>
        <dbReference type="Google" id="ProtNLM"/>
    </source>
</evidence>
<organism evidence="2 3">
    <name type="scientific">Ilyobacter polytropus (strain ATCC 51220 / DSM 2926 / LMG 16218 / CuHBu1)</name>
    <dbReference type="NCBI Taxonomy" id="572544"/>
    <lineage>
        <taxon>Bacteria</taxon>
        <taxon>Fusobacteriati</taxon>
        <taxon>Fusobacteriota</taxon>
        <taxon>Fusobacteriia</taxon>
        <taxon>Fusobacteriales</taxon>
        <taxon>Fusobacteriaceae</taxon>
        <taxon>Ilyobacter</taxon>
    </lineage>
</organism>
<dbReference type="HOGENOM" id="CLU_150567_0_0_0"/>
<name>E3HCM4_ILYPC</name>
<feature type="transmembrane region" description="Helical" evidence="1">
    <location>
        <begin position="41"/>
        <end position="60"/>
    </location>
</feature>
<dbReference type="EMBL" id="CP002282">
    <property type="protein sequence ID" value="ADO84000.1"/>
    <property type="molecule type" value="Genomic_DNA"/>
</dbReference>
<sequence length="135" mass="15740">MSQEFLQEEMEHYRLEQEKVKQIVGSIGGSHQSRTHKMLNAAFLTIVVVSFFMGGVLHYIPVTLSLELGVLLVSLKIAWMIHEQQKVNHFQFWILNSLEIRLNSLQTGSRKIHKELSLLREENQRLRSALEDEKK</sequence>